<dbReference type="SMART" id="SM00271">
    <property type="entry name" value="DnaJ"/>
    <property type="match status" value="1"/>
</dbReference>
<dbReference type="Gene3D" id="1.10.287.110">
    <property type="entry name" value="DnaJ domain"/>
    <property type="match status" value="1"/>
</dbReference>
<dbReference type="CDD" id="cd06257">
    <property type="entry name" value="DnaJ"/>
    <property type="match status" value="1"/>
</dbReference>
<dbReference type="PANTHER" id="PTHR43096:SF52">
    <property type="entry name" value="DNAJ HOMOLOG 1, MITOCHONDRIAL-RELATED"/>
    <property type="match status" value="1"/>
</dbReference>
<evidence type="ECO:0000256" key="1">
    <source>
        <dbReference type="ARBA" id="ARBA00023186"/>
    </source>
</evidence>
<organism evidence="3 4">
    <name type="scientific">Paraphotobacterium marinum</name>
    <dbReference type="NCBI Taxonomy" id="1755811"/>
    <lineage>
        <taxon>Bacteria</taxon>
        <taxon>Pseudomonadati</taxon>
        <taxon>Pseudomonadota</taxon>
        <taxon>Gammaproteobacteria</taxon>
        <taxon>Vibrionales</taxon>
        <taxon>Vibrionaceae</taxon>
        <taxon>Paraphotobacterium</taxon>
    </lineage>
</organism>
<feature type="domain" description="J" evidence="2">
    <location>
        <begin position="5"/>
        <end position="69"/>
    </location>
</feature>
<dbReference type="GO" id="GO:0042026">
    <property type="term" value="P:protein refolding"/>
    <property type="evidence" value="ECO:0007669"/>
    <property type="project" value="TreeGrafter"/>
</dbReference>
<dbReference type="CDD" id="cd10747">
    <property type="entry name" value="DnaJ_C"/>
    <property type="match status" value="1"/>
</dbReference>
<keyword evidence="1" id="KW-0143">Chaperone</keyword>
<dbReference type="InterPro" id="IPR018253">
    <property type="entry name" value="DnaJ_domain_CS"/>
</dbReference>
<dbReference type="PANTHER" id="PTHR43096">
    <property type="entry name" value="DNAJ HOMOLOG 1, MITOCHONDRIAL-RELATED"/>
    <property type="match status" value="1"/>
</dbReference>
<dbReference type="GO" id="GO:0051082">
    <property type="term" value="F:unfolded protein binding"/>
    <property type="evidence" value="ECO:0007669"/>
    <property type="project" value="InterPro"/>
</dbReference>
<dbReference type="InterPro" id="IPR008971">
    <property type="entry name" value="HSP40/DnaJ_pept-bd"/>
</dbReference>
<evidence type="ECO:0000259" key="2">
    <source>
        <dbReference type="PROSITE" id="PS50076"/>
    </source>
</evidence>
<dbReference type="PROSITE" id="PS50076">
    <property type="entry name" value="DNAJ_2"/>
    <property type="match status" value="1"/>
</dbReference>
<dbReference type="EMBL" id="CP022355">
    <property type="protein sequence ID" value="ASK78490.1"/>
    <property type="molecule type" value="Genomic_DNA"/>
</dbReference>
<dbReference type="Gene3D" id="2.60.260.20">
    <property type="entry name" value="Urease metallochaperone UreE, N-terminal domain"/>
    <property type="match status" value="2"/>
</dbReference>
<gene>
    <name evidence="3" type="ORF">CF386_05460</name>
</gene>
<accession>A0A220VDX2</accession>
<name>A0A220VDX2_9GAMM</name>
<dbReference type="SUPFAM" id="SSF49493">
    <property type="entry name" value="HSP40/DnaJ peptide-binding domain"/>
    <property type="match status" value="2"/>
</dbReference>
<proteinExistence type="predicted"/>
<dbReference type="InterPro" id="IPR002939">
    <property type="entry name" value="DnaJ_C"/>
</dbReference>
<dbReference type="PRINTS" id="PR00625">
    <property type="entry name" value="JDOMAIN"/>
</dbReference>
<dbReference type="Pfam" id="PF00226">
    <property type="entry name" value="DnaJ"/>
    <property type="match status" value="1"/>
</dbReference>
<dbReference type="KEGG" id="pmai:CF386_05460"/>
<dbReference type="SUPFAM" id="SSF46565">
    <property type="entry name" value="Chaperone J-domain"/>
    <property type="match status" value="1"/>
</dbReference>
<dbReference type="PROSITE" id="PS00636">
    <property type="entry name" value="DNAJ_1"/>
    <property type="match status" value="1"/>
</dbReference>
<dbReference type="AlphaFoldDB" id="A0A220VDX2"/>
<evidence type="ECO:0000313" key="4">
    <source>
        <dbReference type="Proteomes" id="UP000242175"/>
    </source>
</evidence>
<dbReference type="Pfam" id="PF01556">
    <property type="entry name" value="DnaJ_C"/>
    <property type="match status" value="1"/>
</dbReference>
<dbReference type="InterPro" id="IPR036869">
    <property type="entry name" value="J_dom_sf"/>
</dbReference>
<dbReference type="Proteomes" id="UP000242175">
    <property type="component" value="Chromosome large"/>
</dbReference>
<protein>
    <submittedName>
        <fullName evidence="3">DNA-binding protein</fullName>
    </submittedName>
</protein>
<dbReference type="InterPro" id="IPR001623">
    <property type="entry name" value="DnaJ_domain"/>
</dbReference>
<keyword evidence="3" id="KW-0238">DNA-binding</keyword>
<evidence type="ECO:0000313" key="3">
    <source>
        <dbReference type="EMBL" id="ASK78490.1"/>
    </source>
</evidence>
<dbReference type="GO" id="GO:0003677">
    <property type="term" value="F:DNA binding"/>
    <property type="evidence" value="ECO:0007669"/>
    <property type="project" value="UniProtKB-KW"/>
</dbReference>
<sequence>MNFKDYYKILNVSEDADKKAIKKAYLALAKKYHPDVNKSTDAEEKFKEVREAYDVLKDPAKKEEYDEIRKYGGANQEFTPPPNWGSSKSHHQDFTGHHDYSDFFDSIFRRSKEDFQQPGSDFEIELPIFLEALVKNDKQKLSFEIPKILPNGQRELEKKNIEITIPKGTLDGDKIRLKGQGGYGVNSPKRGDLYVTIKLVPHPLFDVANKIDLEITVPIAPWETVLGSQIEIPTLTSKIKLNIKPKSDIKNKIRVPGKGLPSKNSVGDLFINLKVVTPLQTSEEEDKLWKKLSDISNFNPRNEWNGGN</sequence>
<keyword evidence="4" id="KW-1185">Reference proteome</keyword>
<reference evidence="3 4" key="1">
    <citation type="journal article" date="2016" name="Int. J. Syst. Evol. Microbiol.">
        <title>Paraphotobacterium marinum gen. nov., sp. nov., a member of the family Vibrionaceae, isolated from surface seawater.</title>
        <authorList>
            <person name="Huang Z."/>
            <person name="Dong C."/>
            <person name="Shao Z."/>
        </authorList>
    </citation>
    <scope>NUCLEOTIDE SEQUENCE [LARGE SCALE GENOMIC DNA]</scope>
    <source>
        <strain evidence="3 4">NSCS20N07D</strain>
    </source>
</reference>
<dbReference type="OrthoDB" id="9779889at2"/>
<dbReference type="RefSeq" id="WP_089073398.1">
    <property type="nucleotide sequence ID" value="NZ_CBCSAM010000001.1"/>
</dbReference>
<dbReference type="GO" id="GO:0005737">
    <property type="term" value="C:cytoplasm"/>
    <property type="evidence" value="ECO:0007669"/>
    <property type="project" value="TreeGrafter"/>
</dbReference>